<dbReference type="RefSeq" id="XP_067801538.1">
    <property type="nucleotide sequence ID" value="XM_067948850.1"/>
</dbReference>
<evidence type="ECO:0000256" key="8">
    <source>
        <dbReference type="RuleBase" id="RU000487"/>
    </source>
</evidence>
<name>A0AAD9UMA4_9APIC</name>
<accession>A0AAD9UMA4</accession>
<comment type="caution">
    <text evidence="9">The sequence shown here is derived from an EMBL/GenBank/DDBJ whole genome shotgun (WGS) entry which is preliminary data.</text>
</comment>
<evidence type="ECO:0000256" key="3">
    <source>
        <dbReference type="ARBA" id="ARBA00022741"/>
    </source>
</evidence>
<organism evidence="9 10">
    <name type="scientific">Babesia duncani</name>
    <dbReference type="NCBI Taxonomy" id="323732"/>
    <lineage>
        <taxon>Eukaryota</taxon>
        <taxon>Sar</taxon>
        <taxon>Alveolata</taxon>
        <taxon>Apicomplexa</taxon>
        <taxon>Aconoidasida</taxon>
        <taxon>Piroplasmida</taxon>
        <taxon>Babesiidae</taxon>
        <taxon>Babesia</taxon>
    </lineage>
</organism>
<evidence type="ECO:0000313" key="10">
    <source>
        <dbReference type="Proteomes" id="UP001214638"/>
    </source>
</evidence>
<keyword evidence="4" id="KW-0378">Hydrolase</keyword>
<evidence type="ECO:0000313" key="9">
    <source>
        <dbReference type="EMBL" id="KAK2194694.1"/>
    </source>
</evidence>
<keyword evidence="5" id="KW-0067">ATP-binding</keyword>
<dbReference type="InterPro" id="IPR004000">
    <property type="entry name" value="Actin"/>
</dbReference>
<dbReference type="Proteomes" id="UP001214638">
    <property type="component" value="Unassembled WGS sequence"/>
</dbReference>
<dbReference type="FunFam" id="3.30.420.40:FF:000050">
    <property type="entry name" value="Actin, alpha skeletal muscle"/>
    <property type="match status" value="1"/>
</dbReference>
<keyword evidence="3" id="KW-0547">Nucleotide-binding</keyword>
<dbReference type="PANTHER" id="PTHR11937">
    <property type="entry name" value="ACTIN"/>
    <property type="match status" value="1"/>
</dbReference>
<dbReference type="EMBL" id="JALLKP010000061">
    <property type="protein sequence ID" value="KAK2194694.1"/>
    <property type="molecule type" value="Genomic_DNA"/>
</dbReference>
<evidence type="ECO:0000256" key="6">
    <source>
        <dbReference type="ARBA" id="ARBA00023212"/>
    </source>
</evidence>
<dbReference type="AlphaFoldDB" id="A0AAD9UMA4"/>
<sequence>MADECLPIVFDTGSFATKVGFAGADLPKSVIPTVVGYYTEQGKHHIAIGKEALDESQTYSCLYPIQHGIVRNWALAEKIWLHVYQNELKITPEEHPLLLSEPPLNPKLHRERCCQMFFETFNVPALYMAPTAILSLYGTARTTGLILDIGNNVTHSVPIHEGTILPYGICRLDIGGFDLTSNLIRFVDDLKRNTIEDRCIARTIKEKLCYVSIEYNEEYKRMSENPQDYTEQYELPDGRIVNLCTEKIATAEMLFNPEIAGRTCPNIVSMTFHSIKTCEPELHRLLFNNILLSGGSTLFRGFEDRFTKDLMYYVNENSQVRVSSTGDQRDLSAWIGGSIVAALPTFQQMWVTREEYYEAGPTVIHRKCF</sequence>
<dbReference type="GO" id="GO:0016787">
    <property type="term" value="F:hydrolase activity"/>
    <property type="evidence" value="ECO:0007669"/>
    <property type="project" value="UniProtKB-KW"/>
</dbReference>
<reference evidence="9" key="1">
    <citation type="journal article" date="2023" name="Nat. Microbiol.">
        <title>Babesia duncani multi-omics identifies virulence factors and drug targets.</title>
        <authorList>
            <person name="Singh P."/>
            <person name="Lonardi S."/>
            <person name="Liang Q."/>
            <person name="Vydyam P."/>
            <person name="Khabirova E."/>
            <person name="Fang T."/>
            <person name="Gihaz S."/>
            <person name="Thekkiniath J."/>
            <person name="Munshi M."/>
            <person name="Abel S."/>
            <person name="Ciampossin L."/>
            <person name="Batugedara G."/>
            <person name="Gupta M."/>
            <person name="Lu X.M."/>
            <person name="Lenz T."/>
            <person name="Chakravarty S."/>
            <person name="Cornillot E."/>
            <person name="Hu Y."/>
            <person name="Ma W."/>
            <person name="Gonzalez L.M."/>
            <person name="Sanchez S."/>
            <person name="Estrada K."/>
            <person name="Sanchez-Flores A."/>
            <person name="Montero E."/>
            <person name="Harb O.S."/>
            <person name="Le Roch K.G."/>
            <person name="Mamoun C.B."/>
        </authorList>
    </citation>
    <scope>NUCLEOTIDE SEQUENCE</scope>
    <source>
        <strain evidence="9">WA1</strain>
    </source>
</reference>
<dbReference type="GO" id="GO:0005524">
    <property type="term" value="F:ATP binding"/>
    <property type="evidence" value="ECO:0007669"/>
    <property type="project" value="UniProtKB-KW"/>
</dbReference>
<dbReference type="Pfam" id="PF00022">
    <property type="entry name" value="Actin"/>
    <property type="match status" value="1"/>
</dbReference>
<dbReference type="FunFam" id="3.30.420.40:FF:000058">
    <property type="entry name" value="Putative actin-related protein 5"/>
    <property type="match status" value="1"/>
</dbReference>
<dbReference type="KEGG" id="bdw:94338139"/>
<keyword evidence="6" id="KW-0206">Cytoskeleton</keyword>
<protein>
    <submittedName>
        <fullName evidence="9">Bifunctional Actin family/ATPase</fullName>
    </submittedName>
</protein>
<evidence type="ECO:0000256" key="1">
    <source>
        <dbReference type="ARBA" id="ARBA00004245"/>
    </source>
</evidence>
<dbReference type="Gene3D" id="3.30.420.40">
    <property type="match status" value="2"/>
</dbReference>
<proteinExistence type="inferred from homology"/>
<dbReference type="GeneID" id="94338139"/>
<comment type="catalytic activity">
    <reaction evidence="7">
        <text>ATP + H2O = ADP + phosphate + H(+)</text>
        <dbReference type="Rhea" id="RHEA:13065"/>
        <dbReference type="ChEBI" id="CHEBI:15377"/>
        <dbReference type="ChEBI" id="CHEBI:15378"/>
        <dbReference type="ChEBI" id="CHEBI:30616"/>
        <dbReference type="ChEBI" id="CHEBI:43474"/>
        <dbReference type="ChEBI" id="CHEBI:456216"/>
    </reaction>
</comment>
<dbReference type="Gene3D" id="3.90.640.10">
    <property type="entry name" value="Actin, Chain A, domain 4"/>
    <property type="match status" value="1"/>
</dbReference>
<dbReference type="GO" id="GO:0005856">
    <property type="term" value="C:cytoskeleton"/>
    <property type="evidence" value="ECO:0007669"/>
    <property type="project" value="UniProtKB-SubCell"/>
</dbReference>
<dbReference type="PRINTS" id="PR00190">
    <property type="entry name" value="ACTIN"/>
</dbReference>
<dbReference type="SMART" id="SM00268">
    <property type="entry name" value="ACTIN"/>
    <property type="match status" value="1"/>
</dbReference>
<gene>
    <name evidence="9" type="ORF">BdWA1_003843</name>
</gene>
<evidence type="ECO:0000256" key="7">
    <source>
        <dbReference type="ARBA" id="ARBA00049360"/>
    </source>
</evidence>
<evidence type="ECO:0000256" key="5">
    <source>
        <dbReference type="ARBA" id="ARBA00022840"/>
    </source>
</evidence>
<evidence type="ECO:0000256" key="4">
    <source>
        <dbReference type="ARBA" id="ARBA00022801"/>
    </source>
</evidence>
<dbReference type="SUPFAM" id="SSF53067">
    <property type="entry name" value="Actin-like ATPase domain"/>
    <property type="match status" value="2"/>
</dbReference>
<comment type="subcellular location">
    <subcellularLocation>
        <location evidence="1">Cytoplasm</location>
        <location evidence="1">Cytoskeleton</location>
    </subcellularLocation>
</comment>
<dbReference type="InterPro" id="IPR043129">
    <property type="entry name" value="ATPase_NBD"/>
</dbReference>
<keyword evidence="10" id="KW-1185">Reference proteome</keyword>
<keyword evidence="6" id="KW-0963">Cytoplasm</keyword>
<evidence type="ECO:0000256" key="2">
    <source>
        <dbReference type="ARBA" id="ARBA00006752"/>
    </source>
</evidence>
<comment type="similarity">
    <text evidence="2 8">Belongs to the actin family.</text>
</comment>